<dbReference type="Pfam" id="PF02113">
    <property type="entry name" value="Peptidase_S13"/>
    <property type="match status" value="1"/>
</dbReference>
<keyword evidence="4" id="KW-1185">Reference proteome</keyword>
<comment type="similarity">
    <text evidence="1">Belongs to the peptidase S13 family.</text>
</comment>
<dbReference type="RefSeq" id="WP_193908516.1">
    <property type="nucleotide sequence ID" value="NZ_JADEXG010000035.1"/>
</dbReference>
<sequence length="494" mass="53367">MTASFFISPRLKAQVKVSLAGLASGFAMLTATLPAIAYCRADLPERIDAIAANPALQSARLGLLVEIQAQNADQRRVIYARDQDRYFLPASTLKLLTTAAALQQLGPDFRIRTSIYGTEAAGIASLYVVGRGDPTFTTAELDELIQQLQQRGIQRVSNLTGIDTYFPGRTVNAHWEWEDVQAGYGAPVNSLILNQNELGLTVFPQQIGQPLRVEWDNPQRAGRWQIDNYSLTVGAGEPEFVDIGRDIGQPLLKVYGHLIAGAEPETTTIAITNPGAYFLQQFQQQLQRQNIAAVSGVLSPLSLPADVTELAAVESPPLSDWLTQINQLSVNLHAEALLKSLGLATAETPPDDATEAGIAAVKAILEPMGIAPESFVMVDGSGLSRHNLTTPQALVDTLQAMAYAPEAERYRRSLAIAGVNGTLRNRFRGTMVEGQLQGKTGLVSGNYALVGYLNPPQHPPVVFSLFVNNAAQSGRAIRALMDEMVLEIAQLNDC</sequence>
<keyword evidence="3" id="KW-0645">Protease</keyword>
<protein>
    <submittedName>
        <fullName evidence="3">D-alanyl-D-alanine carboxypeptidase/D-alanyl-D-alanine-endopeptidase</fullName>
        <ecNumber evidence="3">3.4.16.4</ecNumber>
    </submittedName>
</protein>
<dbReference type="GO" id="GO:0009002">
    <property type="term" value="F:serine-type D-Ala-D-Ala carboxypeptidase activity"/>
    <property type="evidence" value="ECO:0007669"/>
    <property type="project" value="UniProtKB-EC"/>
</dbReference>
<dbReference type="EMBL" id="JADEXG010000035">
    <property type="protein sequence ID" value="MBE9078554.1"/>
    <property type="molecule type" value="Genomic_DNA"/>
</dbReference>
<evidence type="ECO:0000256" key="2">
    <source>
        <dbReference type="ARBA" id="ARBA00022801"/>
    </source>
</evidence>
<dbReference type="Proteomes" id="UP000636505">
    <property type="component" value="Unassembled WGS sequence"/>
</dbReference>
<dbReference type="NCBIfam" id="TIGR00666">
    <property type="entry name" value="PBP4"/>
    <property type="match status" value="1"/>
</dbReference>
<dbReference type="AlphaFoldDB" id="A0A8J7AGN6"/>
<dbReference type="GO" id="GO:0006508">
    <property type="term" value="P:proteolysis"/>
    <property type="evidence" value="ECO:0007669"/>
    <property type="project" value="InterPro"/>
</dbReference>
<dbReference type="InterPro" id="IPR012338">
    <property type="entry name" value="Beta-lactam/transpept-like"/>
</dbReference>
<comment type="caution">
    <text evidence="3">The sequence shown here is derived from an EMBL/GenBank/DDBJ whole genome shotgun (WGS) entry which is preliminary data.</text>
</comment>
<dbReference type="SUPFAM" id="SSF56601">
    <property type="entry name" value="beta-lactamase/transpeptidase-like"/>
    <property type="match status" value="1"/>
</dbReference>
<dbReference type="Gene3D" id="3.50.80.20">
    <property type="entry name" value="D-Ala-D-Ala carboxypeptidase C, peptidase S13"/>
    <property type="match status" value="1"/>
</dbReference>
<dbReference type="GO" id="GO:0000270">
    <property type="term" value="P:peptidoglycan metabolic process"/>
    <property type="evidence" value="ECO:0007669"/>
    <property type="project" value="TreeGrafter"/>
</dbReference>
<evidence type="ECO:0000256" key="1">
    <source>
        <dbReference type="ARBA" id="ARBA00006096"/>
    </source>
</evidence>
<keyword evidence="2 3" id="KW-0378">Hydrolase</keyword>
<dbReference type="PANTHER" id="PTHR30023:SF0">
    <property type="entry name" value="PENICILLIN-SENSITIVE CARBOXYPEPTIDASE A"/>
    <property type="match status" value="1"/>
</dbReference>
<keyword evidence="3" id="KW-0121">Carboxypeptidase</keyword>
<dbReference type="InterPro" id="IPR000667">
    <property type="entry name" value="Peptidase_S13"/>
</dbReference>
<reference evidence="3" key="1">
    <citation type="submission" date="2020-10" db="EMBL/GenBank/DDBJ databases">
        <authorList>
            <person name="Castelo-Branco R."/>
            <person name="Eusebio N."/>
            <person name="Adriana R."/>
            <person name="Vieira A."/>
            <person name="Brugerolle De Fraissinette N."/>
            <person name="Rezende De Castro R."/>
            <person name="Schneider M.P."/>
            <person name="Vasconcelos V."/>
            <person name="Leao P.N."/>
        </authorList>
    </citation>
    <scope>NUCLEOTIDE SEQUENCE</scope>
    <source>
        <strain evidence="3">LEGE 07310</strain>
    </source>
</reference>
<dbReference type="PANTHER" id="PTHR30023">
    <property type="entry name" value="D-ALANYL-D-ALANINE CARBOXYPEPTIDASE"/>
    <property type="match status" value="1"/>
</dbReference>
<dbReference type="PRINTS" id="PR00922">
    <property type="entry name" value="DADACBPTASE3"/>
</dbReference>
<accession>A0A8J7AGN6</accession>
<evidence type="ECO:0000313" key="4">
    <source>
        <dbReference type="Proteomes" id="UP000636505"/>
    </source>
</evidence>
<dbReference type="EC" id="3.4.16.4" evidence="3"/>
<organism evidence="3 4">
    <name type="scientific">Vasconcelosia minhoensis LEGE 07310</name>
    <dbReference type="NCBI Taxonomy" id="915328"/>
    <lineage>
        <taxon>Bacteria</taxon>
        <taxon>Bacillati</taxon>
        <taxon>Cyanobacteriota</taxon>
        <taxon>Cyanophyceae</taxon>
        <taxon>Nodosilineales</taxon>
        <taxon>Cymatolegaceae</taxon>
        <taxon>Vasconcelosia</taxon>
        <taxon>Vasconcelosia minhoensis</taxon>
    </lineage>
</organism>
<gene>
    <name evidence="3" type="primary">dacB</name>
    <name evidence="3" type="ORF">IQ241_14835</name>
</gene>
<proteinExistence type="inferred from homology"/>
<dbReference type="Gene3D" id="3.40.710.10">
    <property type="entry name" value="DD-peptidase/beta-lactamase superfamily"/>
    <property type="match status" value="2"/>
</dbReference>
<evidence type="ECO:0000313" key="3">
    <source>
        <dbReference type="EMBL" id="MBE9078554.1"/>
    </source>
</evidence>
<name>A0A8J7AGN6_9CYAN</name>